<proteinExistence type="predicted"/>
<reference evidence="2 3" key="1">
    <citation type="journal article" date="2020" name="Phytopathology">
        <title>Genome Sequence Resources of Colletotrichum truncatum, C. plurivorum, C. musicola, and C. sojae: Four Species Pathogenic to Soybean (Glycine max).</title>
        <authorList>
            <person name="Rogerio F."/>
            <person name="Boufleur T.R."/>
            <person name="Ciampi-Guillardi M."/>
            <person name="Sukno S.A."/>
            <person name="Thon M.R."/>
            <person name="Massola Junior N.S."/>
            <person name="Baroncelli R."/>
        </authorList>
    </citation>
    <scope>NUCLEOTIDE SEQUENCE [LARGE SCALE GENOMIC DNA]</scope>
    <source>
        <strain evidence="2 3">LFN0009</strain>
    </source>
</reference>
<comment type="caution">
    <text evidence="2">The sequence shown here is derived from an EMBL/GenBank/DDBJ whole genome shotgun (WGS) entry which is preliminary data.</text>
</comment>
<name>A0A8H6MQJ1_9PEZI</name>
<organism evidence="2 3">
    <name type="scientific">Colletotrichum sojae</name>
    <dbReference type="NCBI Taxonomy" id="2175907"/>
    <lineage>
        <taxon>Eukaryota</taxon>
        <taxon>Fungi</taxon>
        <taxon>Dikarya</taxon>
        <taxon>Ascomycota</taxon>
        <taxon>Pezizomycotina</taxon>
        <taxon>Sordariomycetes</taxon>
        <taxon>Hypocreomycetidae</taxon>
        <taxon>Glomerellales</taxon>
        <taxon>Glomerellaceae</taxon>
        <taxon>Colletotrichum</taxon>
        <taxon>Colletotrichum orchidearum species complex</taxon>
    </lineage>
</organism>
<dbReference type="Proteomes" id="UP000652219">
    <property type="component" value="Unassembled WGS sequence"/>
</dbReference>
<accession>A0A8H6MQJ1</accession>
<feature type="region of interest" description="Disordered" evidence="1">
    <location>
        <begin position="133"/>
        <end position="155"/>
    </location>
</feature>
<protein>
    <submittedName>
        <fullName evidence="2">Uncharacterized protein</fullName>
    </submittedName>
</protein>
<evidence type="ECO:0000313" key="2">
    <source>
        <dbReference type="EMBL" id="KAF6804556.1"/>
    </source>
</evidence>
<evidence type="ECO:0000256" key="1">
    <source>
        <dbReference type="SAM" id="MobiDB-lite"/>
    </source>
</evidence>
<dbReference type="EMBL" id="WIGN01000205">
    <property type="protein sequence ID" value="KAF6804556.1"/>
    <property type="molecule type" value="Genomic_DNA"/>
</dbReference>
<keyword evidence="3" id="KW-1185">Reference proteome</keyword>
<feature type="compositionally biased region" description="Polar residues" evidence="1">
    <location>
        <begin position="133"/>
        <end position="146"/>
    </location>
</feature>
<sequence>MTLVEGGAKARRDGASLNRRAFDDFWPVPATTAAWPAVIYSGPNGKASTEMEQRIKDWLCRQPDAPSYYDMDNLDCPNRGGSGNNGSGQVSLGDGWDVPRITANGTMILPRLSPLEGFFDLLGMFCELEDEPTTTTVGSHTTQPAQPTAKPLKRPEAKQNKINCFNGGRKTTNVRMRNGIDSFCRAIGSDAGRVLARGLEGRAAGQLTGGYKKASIQAFSGQEEISFSFEVLDGCAWTFSHDECVRYLKTPVDSCNCGGTNGKQGDYGSNNCLKWKTDPNRSG</sequence>
<gene>
    <name evidence="2" type="ORF">CSOJ01_10090</name>
</gene>
<dbReference type="AlphaFoldDB" id="A0A8H6MQJ1"/>
<evidence type="ECO:0000313" key="3">
    <source>
        <dbReference type="Proteomes" id="UP000652219"/>
    </source>
</evidence>